<dbReference type="GO" id="GO:0000166">
    <property type="term" value="F:nucleotide binding"/>
    <property type="evidence" value="ECO:0007669"/>
    <property type="project" value="UniProtKB-KW"/>
</dbReference>
<keyword evidence="12" id="KW-1185">Reference proteome</keyword>
<dbReference type="GO" id="GO:0008253">
    <property type="term" value="F:5'-nucleotidase activity"/>
    <property type="evidence" value="ECO:0007669"/>
    <property type="project" value="UniProtKB-UniRule"/>
</dbReference>
<evidence type="ECO:0000256" key="4">
    <source>
        <dbReference type="ARBA" id="ARBA00011062"/>
    </source>
</evidence>
<dbReference type="EC" id="3.1.3.5" evidence="9"/>
<keyword evidence="5 9" id="KW-0963">Cytoplasm</keyword>
<feature type="binding site" evidence="9">
    <location>
        <position position="43"/>
    </location>
    <ligand>
        <name>a divalent metal cation</name>
        <dbReference type="ChEBI" id="CHEBI:60240"/>
    </ligand>
</feature>
<dbReference type="PANTHER" id="PTHR30457">
    <property type="entry name" value="5'-NUCLEOTIDASE SURE"/>
    <property type="match status" value="1"/>
</dbReference>
<feature type="binding site" evidence="9">
    <location>
        <position position="99"/>
    </location>
    <ligand>
        <name>a divalent metal cation</name>
        <dbReference type="ChEBI" id="CHEBI:60240"/>
    </ligand>
</feature>
<dbReference type="FunFam" id="3.40.1210.10:FF:000001">
    <property type="entry name" value="5'/3'-nucleotidase SurE"/>
    <property type="match status" value="1"/>
</dbReference>
<dbReference type="GO" id="GO:0046872">
    <property type="term" value="F:metal ion binding"/>
    <property type="evidence" value="ECO:0007669"/>
    <property type="project" value="UniProtKB-UniRule"/>
</dbReference>
<evidence type="ECO:0000313" key="12">
    <source>
        <dbReference type="Proteomes" id="UP000683507"/>
    </source>
</evidence>
<dbReference type="KEGG" id="ptan:CRYO30217_02340"/>
<feature type="domain" description="Survival protein SurE-like phosphatase/nucleotidase" evidence="10">
    <location>
        <begin position="7"/>
        <end position="192"/>
    </location>
</feature>
<evidence type="ECO:0000256" key="9">
    <source>
        <dbReference type="HAMAP-Rule" id="MF_00060"/>
    </source>
</evidence>
<dbReference type="InterPro" id="IPR002828">
    <property type="entry name" value="SurE-like_Pase/nucleotidase"/>
</dbReference>
<keyword evidence="8 9" id="KW-0378">Hydrolase</keyword>
<comment type="subcellular location">
    <subcellularLocation>
        <location evidence="3 9">Cytoplasm</location>
    </subcellularLocation>
</comment>
<evidence type="ECO:0000256" key="6">
    <source>
        <dbReference type="ARBA" id="ARBA00022723"/>
    </source>
</evidence>
<feature type="binding site" evidence="9">
    <location>
        <position position="12"/>
    </location>
    <ligand>
        <name>a divalent metal cation</name>
        <dbReference type="ChEBI" id="CHEBI:60240"/>
    </ligand>
</feature>
<dbReference type="SUPFAM" id="SSF64167">
    <property type="entry name" value="SurE-like"/>
    <property type="match status" value="1"/>
</dbReference>
<evidence type="ECO:0000256" key="2">
    <source>
        <dbReference type="ARBA" id="ARBA00001946"/>
    </source>
</evidence>
<dbReference type="Proteomes" id="UP000683507">
    <property type="component" value="Chromosome"/>
</dbReference>
<keyword evidence="7 9" id="KW-0547">Nucleotide-binding</keyword>
<dbReference type="Gene3D" id="3.40.1210.10">
    <property type="entry name" value="Survival protein SurE-like phosphatase/nucleotidase"/>
    <property type="match status" value="1"/>
</dbReference>
<accession>A0A916JQ32</accession>
<dbReference type="InterPro" id="IPR036523">
    <property type="entry name" value="SurE-like_sf"/>
</dbReference>
<dbReference type="NCBIfam" id="TIGR00087">
    <property type="entry name" value="surE"/>
    <property type="match status" value="1"/>
</dbReference>
<reference evidence="11" key="1">
    <citation type="submission" date="2021-04" db="EMBL/GenBank/DDBJ databases">
        <authorList>
            <person name="Rodrigo-Torres L."/>
            <person name="Arahal R. D."/>
            <person name="Lucena T."/>
        </authorList>
    </citation>
    <scope>NUCLEOTIDE SEQUENCE</scope>
    <source>
        <strain evidence="11">AS29M-1</strain>
    </source>
</reference>
<organism evidence="11 12">
    <name type="scientific">Parvicella tangerina</name>
    <dbReference type="NCBI Taxonomy" id="2829795"/>
    <lineage>
        <taxon>Bacteria</taxon>
        <taxon>Pseudomonadati</taxon>
        <taxon>Bacteroidota</taxon>
        <taxon>Flavobacteriia</taxon>
        <taxon>Flavobacteriales</taxon>
        <taxon>Parvicellaceae</taxon>
        <taxon>Parvicella</taxon>
    </lineage>
</organism>
<evidence type="ECO:0000256" key="1">
    <source>
        <dbReference type="ARBA" id="ARBA00000815"/>
    </source>
</evidence>
<dbReference type="Pfam" id="PF01975">
    <property type="entry name" value="SurE"/>
    <property type="match status" value="1"/>
</dbReference>
<evidence type="ECO:0000256" key="3">
    <source>
        <dbReference type="ARBA" id="ARBA00004496"/>
    </source>
</evidence>
<dbReference type="AlphaFoldDB" id="A0A916JQ32"/>
<keyword evidence="6 9" id="KW-0479">Metal-binding</keyword>
<sequence length="255" mass="28219">MEKKPLILVTNDDGFTAPGIKALIEVVGEFAELLIIAPDKPQSGMGHAITVNAPLRMYETDYFGKHRAYYSSGTPVDCVKLGMYVLGDRRPDLIVSGVNHGSNVSTNVLYSGTMSAAVEGALEGLPSIGFSLCDHDWAADFEPAKVYIKKIVENTLKNGLEKGVCLNVNIPKLPLDAIKGVRVCRQARAYWDDTFDERIDPLKKKYYWLTGSFHNHDKGREADMVALDEGFITIVPTQYDMTAHHAIGDLNEWDL</sequence>
<evidence type="ECO:0000256" key="8">
    <source>
        <dbReference type="ARBA" id="ARBA00022801"/>
    </source>
</evidence>
<comment type="similarity">
    <text evidence="4 9">Belongs to the SurE nucleotidase family.</text>
</comment>
<comment type="cofactor">
    <cofactor evidence="2">
        <name>Mg(2+)</name>
        <dbReference type="ChEBI" id="CHEBI:18420"/>
    </cofactor>
</comment>
<dbReference type="NCBIfam" id="NF001492">
    <property type="entry name" value="PRK00346.2-2"/>
    <property type="match status" value="1"/>
</dbReference>
<dbReference type="PANTHER" id="PTHR30457:SF0">
    <property type="entry name" value="PHOSPHATASE, PUTATIVE (AFU_ORTHOLOGUE AFUA_4G01070)-RELATED"/>
    <property type="match status" value="1"/>
</dbReference>
<evidence type="ECO:0000259" key="10">
    <source>
        <dbReference type="Pfam" id="PF01975"/>
    </source>
</evidence>
<dbReference type="EMBL" id="OU015584">
    <property type="protein sequence ID" value="CAG5083962.1"/>
    <property type="molecule type" value="Genomic_DNA"/>
</dbReference>
<name>A0A916JQ32_9FLAO</name>
<dbReference type="InterPro" id="IPR030048">
    <property type="entry name" value="SurE"/>
</dbReference>
<dbReference type="HAMAP" id="MF_00060">
    <property type="entry name" value="SurE"/>
    <property type="match status" value="1"/>
</dbReference>
<comment type="catalytic activity">
    <reaction evidence="1 9">
        <text>a ribonucleoside 5'-phosphate + H2O = a ribonucleoside + phosphate</text>
        <dbReference type="Rhea" id="RHEA:12484"/>
        <dbReference type="ChEBI" id="CHEBI:15377"/>
        <dbReference type="ChEBI" id="CHEBI:18254"/>
        <dbReference type="ChEBI" id="CHEBI:43474"/>
        <dbReference type="ChEBI" id="CHEBI:58043"/>
        <dbReference type="EC" id="3.1.3.5"/>
    </reaction>
</comment>
<evidence type="ECO:0000256" key="5">
    <source>
        <dbReference type="ARBA" id="ARBA00022490"/>
    </source>
</evidence>
<proteinExistence type="inferred from homology"/>
<dbReference type="GO" id="GO:0005737">
    <property type="term" value="C:cytoplasm"/>
    <property type="evidence" value="ECO:0007669"/>
    <property type="project" value="UniProtKB-SubCell"/>
</dbReference>
<protein>
    <recommendedName>
        <fullName evidence="9">5'-nucleotidase SurE</fullName>
        <ecNumber evidence="9">3.1.3.5</ecNumber>
    </recommendedName>
    <alternativeName>
        <fullName evidence="9">Nucleoside 5'-monophosphate phosphohydrolase</fullName>
    </alternativeName>
</protein>
<comment type="function">
    <text evidence="9">Nucleotidase that shows phosphatase activity on nucleoside 5'-monophosphates.</text>
</comment>
<comment type="cofactor">
    <cofactor evidence="9">
        <name>a divalent metal cation</name>
        <dbReference type="ChEBI" id="CHEBI:60240"/>
    </cofactor>
    <text evidence="9">Binds 1 divalent metal cation per subunit.</text>
</comment>
<evidence type="ECO:0000256" key="7">
    <source>
        <dbReference type="ARBA" id="ARBA00022741"/>
    </source>
</evidence>
<feature type="binding site" evidence="9">
    <location>
        <position position="13"/>
    </location>
    <ligand>
        <name>a divalent metal cation</name>
        <dbReference type="ChEBI" id="CHEBI:60240"/>
    </ligand>
</feature>
<evidence type="ECO:0000313" key="11">
    <source>
        <dbReference type="EMBL" id="CAG5083962.1"/>
    </source>
</evidence>
<dbReference type="RefSeq" id="WP_258542570.1">
    <property type="nucleotide sequence ID" value="NZ_OU015584.1"/>
</dbReference>
<gene>
    <name evidence="9 11" type="primary">surE</name>
    <name evidence="11" type="ORF">CRYO30217_02340</name>
</gene>
<dbReference type="NCBIfam" id="NF001490">
    <property type="entry name" value="PRK00346.1-4"/>
    <property type="match status" value="1"/>
</dbReference>